<evidence type="ECO:0000313" key="3">
    <source>
        <dbReference type="Proteomes" id="UP000191055"/>
    </source>
</evidence>
<dbReference type="EMBL" id="FUYV01000045">
    <property type="protein sequence ID" value="SKC24224.1"/>
    <property type="molecule type" value="Genomic_DNA"/>
</dbReference>
<sequence>MSINIVTLFAIFLFLFCNSQADCNAEEPMKKSDSYIAFQTGLNVNAFNRNGNGNINSLGFRNSLEYKTKESDRFMRGYFLEHSTYIGFFPTLNNSYENSLNWYFVGADAYYKIATLFKFLSWEIGAGVGVIHLYSESARVGLGVNLGSNLNIRFSERFSMDIAPLLLFPPVNRYCLSTIKIENAGVLHSFSLMPIGFRVKL</sequence>
<keyword evidence="3" id="KW-1185">Reference proteome</keyword>
<reference evidence="2 3" key="1">
    <citation type="submission" date="2017-02" db="EMBL/GenBank/DDBJ databases">
        <authorList>
            <person name="Peterson S.W."/>
        </authorList>
    </citation>
    <scope>NUCLEOTIDE SEQUENCE [LARGE SCALE GENOMIC DNA]</scope>
    <source>
        <strain evidence="2 3">DSM 24412</strain>
    </source>
</reference>
<evidence type="ECO:0000313" key="2">
    <source>
        <dbReference type="EMBL" id="SKC24224.1"/>
    </source>
</evidence>
<protein>
    <recommendedName>
        <fullName evidence="4">Conjugative transposon protein TraO</fullName>
    </recommendedName>
</protein>
<dbReference type="Proteomes" id="UP000191055">
    <property type="component" value="Unassembled WGS sequence"/>
</dbReference>
<feature type="chain" id="PRO_5013295782" description="Conjugative transposon protein TraO" evidence="1">
    <location>
        <begin position="22"/>
        <end position="201"/>
    </location>
</feature>
<proteinExistence type="predicted"/>
<evidence type="ECO:0008006" key="4">
    <source>
        <dbReference type="Google" id="ProtNLM"/>
    </source>
</evidence>
<keyword evidence="1" id="KW-0732">Signal</keyword>
<name>A0A1T5HU72_9BACT</name>
<gene>
    <name evidence="2" type="ORF">SAMN03080601_03519</name>
</gene>
<feature type="signal peptide" evidence="1">
    <location>
        <begin position="1"/>
        <end position="21"/>
    </location>
</feature>
<dbReference type="AlphaFoldDB" id="A0A1T5HU72"/>
<organism evidence="2 3">
    <name type="scientific">Alkalitalea saponilacus</name>
    <dbReference type="NCBI Taxonomy" id="889453"/>
    <lineage>
        <taxon>Bacteria</taxon>
        <taxon>Pseudomonadati</taxon>
        <taxon>Bacteroidota</taxon>
        <taxon>Bacteroidia</taxon>
        <taxon>Marinilabiliales</taxon>
        <taxon>Marinilabiliaceae</taxon>
        <taxon>Alkalitalea</taxon>
    </lineage>
</organism>
<accession>A0A1T5HU72</accession>
<evidence type="ECO:0000256" key="1">
    <source>
        <dbReference type="SAM" id="SignalP"/>
    </source>
</evidence>
<dbReference type="RefSeq" id="WP_079559164.1">
    <property type="nucleotide sequence ID" value="NZ_CP021904.1"/>
</dbReference>